<evidence type="ECO:0000256" key="1">
    <source>
        <dbReference type="SAM" id="Coils"/>
    </source>
</evidence>
<keyword evidence="1" id="KW-0175">Coiled coil</keyword>
<dbReference type="Proteomes" id="UP001162164">
    <property type="component" value="Unassembled WGS sequence"/>
</dbReference>
<keyword evidence="3" id="KW-1185">Reference proteome</keyword>
<feature type="coiled-coil region" evidence="1">
    <location>
        <begin position="56"/>
        <end position="124"/>
    </location>
</feature>
<evidence type="ECO:0000313" key="3">
    <source>
        <dbReference type="Proteomes" id="UP001162164"/>
    </source>
</evidence>
<dbReference type="EMBL" id="JAPWTJ010000025">
    <property type="protein sequence ID" value="KAJ8984856.1"/>
    <property type="molecule type" value="Genomic_DNA"/>
</dbReference>
<accession>A0ABQ9K2K1</accession>
<organism evidence="2 3">
    <name type="scientific">Molorchus minor</name>
    <dbReference type="NCBI Taxonomy" id="1323400"/>
    <lineage>
        <taxon>Eukaryota</taxon>
        <taxon>Metazoa</taxon>
        <taxon>Ecdysozoa</taxon>
        <taxon>Arthropoda</taxon>
        <taxon>Hexapoda</taxon>
        <taxon>Insecta</taxon>
        <taxon>Pterygota</taxon>
        <taxon>Neoptera</taxon>
        <taxon>Endopterygota</taxon>
        <taxon>Coleoptera</taxon>
        <taxon>Polyphaga</taxon>
        <taxon>Cucujiformia</taxon>
        <taxon>Chrysomeloidea</taxon>
        <taxon>Cerambycidae</taxon>
        <taxon>Lamiinae</taxon>
        <taxon>Monochamini</taxon>
        <taxon>Molorchus</taxon>
    </lineage>
</organism>
<sequence length="157" mass="18244">MKNDLEEHKQIEEELRCNLEALRKQSNANKRERDVLAHQSTLILQGLTENSEGNDCMILLQEIEDLKRALEDDRNKHEDEINLLQEQLEDQETNAQIEILEERLKLAEAELQAAIERADKAEEKLRAPPIPPPLLLRPFYPLHITRQSSHLGEEEAK</sequence>
<name>A0ABQ9K2K1_9CUCU</name>
<reference evidence="2" key="1">
    <citation type="journal article" date="2023" name="Insect Mol. Biol.">
        <title>Genome sequencing provides insights into the evolution of gene families encoding plant cell wall-degrading enzymes in longhorned beetles.</title>
        <authorList>
            <person name="Shin N.R."/>
            <person name="Okamura Y."/>
            <person name="Kirsch R."/>
            <person name="Pauchet Y."/>
        </authorList>
    </citation>
    <scope>NUCLEOTIDE SEQUENCE</scope>
    <source>
        <strain evidence="2">MMC_N1</strain>
    </source>
</reference>
<feature type="coiled-coil region" evidence="1">
    <location>
        <begin position="5"/>
        <end position="32"/>
    </location>
</feature>
<comment type="caution">
    <text evidence="2">The sequence shown here is derived from an EMBL/GenBank/DDBJ whole genome shotgun (WGS) entry which is preliminary data.</text>
</comment>
<gene>
    <name evidence="2" type="ORF">NQ317_013057</name>
</gene>
<proteinExistence type="predicted"/>
<protein>
    <submittedName>
        <fullName evidence="2">Uncharacterized protein</fullName>
    </submittedName>
</protein>
<evidence type="ECO:0000313" key="2">
    <source>
        <dbReference type="EMBL" id="KAJ8984856.1"/>
    </source>
</evidence>